<feature type="transmembrane region" description="Helical" evidence="2">
    <location>
        <begin position="30"/>
        <end position="51"/>
    </location>
</feature>
<feature type="compositionally biased region" description="Basic and acidic residues" evidence="1">
    <location>
        <begin position="146"/>
        <end position="155"/>
    </location>
</feature>
<protein>
    <submittedName>
        <fullName evidence="3">Uncharacterized protein</fullName>
    </submittedName>
</protein>
<proteinExistence type="predicted"/>
<dbReference type="EMBL" id="KQ986333">
    <property type="protein sequence ID" value="KZV58798.1"/>
    <property type="molecule type" value="Genomic_DNA"/>
</dbReference>
<organism evidence="3 4">
    <name type="scientific">Dorcoceras hygrometricum</name>
    <dbReference type="NCBI Taxonomy" id="472368"/>
    <lineage>
        <taxon>Eukaryota</taxon>
        <taxon>Viridiplantae</taxon>
        <taxon>Streptophyta</taxon>
        <taxon>Embryophyta</taxon>
        <taxon>Tracheophyta</taxon>
        <taxon>Spermatophyta</taxon>
        <taxon>Magnoliopsida</taxon>
        <taxon>eudicotyledons</taxon>
        <taxon>Gunneridae</taxon>
        <taxon>Pentapetalae</taxon>
        <taxon>asterids</taxon>
        <taxon>lamiids</taxon>
        <taxon>Lamiales</taxon>
        <taxon>Gesneriaceae</taxon>
        <taxon>Didymocarpoideae</taxon>
        <taxon>Trichosporeae</taxon>
        <taxon>Loxocarpinae</taxon>
        <taxon>Dorcoceras</taxon>
    </lineage>
</organism>
<accession>A0A2Z7DFW8</accession>
<gene>
    <name evidence="3" type="ORF">F511_18635</name>
</gene>
<dbReference type="OrthoDB" id="1925033at2759"/>
<keyword evidence="4" id="KW-1185">Reference proteome</keyword>
<keyword evidence="2" id="KW-1133">Transmembrane helix</keyword>
<evidence type="ECO:0000313" key="4">
    <source>
        <dbReference type="Proteomes" id="UP000250235"/>
    </source>
</evidence>
<reference evidence="3 4" key="1">
    <citation type="journal article" date="2015" name="Proc. Natl. Acad. Sci. U.S.A.">
        <title>The resurrection genome of Boea hygrometrica: A blueprint for survival of dehydration.</title>
        <authorList>
            <person name="Xiao L."/>
            <person name="Yang G."/>
            <person name="Zhang L."/>
            <person name="Yang X."/>
            <person name="Zhao S."/>
            <person name="Ji Z."/>
            <person name="Zhou Q."/>
            <person name="Hu M."/>
            <person name="Wang Y."/>
            <person name="Chen M."/>
            <person name="Xu Y."/>
            <person name="Jin H."/>
            <person name="Xiao X."/>
            <person name="Hu G."/>
            <person name="Bao F."/>
            <person name="Hu Y."/>
            <person name="Wan P."/>
            <person name="Li L."/>
            <person name="Deng X."/>
            <person name="Kuang T."/>
            <person name="Xiang C."/>
            <person name="Zhu J.K."/>
            <person name="Oliver M.J."/>
            <person name="He Y."/>
        </authorList>
    </citation>
    <scope>NUCLEOTIDE SEQUENCE [LARGE SCALE GENOMIC DNA]</scope>
    <source>
        <strain evidence="4">cv. XS01</strain>
    </source>
</reference>
<feature type="compositionally biased region" description="Basic residues" evidence="1">
    <location>
        <begin position="136"/>
        <end position="145"/>
    </location>
</feature>
<name>A0A2Z7DFW8_9LAMI</name>
<dbReference type="AlphaFoldDB" id="A0A2Z7DFW8"/>
<evidence type="ECO:0000313" key="3">
    <source>
        <dbReference type="EMBL" id="KZV58798.1"/>
    </source>
</evidence>
<evidence type="ECO:0000256" key="2">
    <source>
        <dbReference type="SAM" id="Phobius"/>
    </source>
</evidence>
<dbReference type="PANTHER" id="PTHR35991">
    <property type="entry name" value="CA-RESPONSIVE PROTEIN"/>
    <property type="match status" value="1"/>
</dbReference>
<evidence type="ECO:0000256" key="1">
    <source>
        <dbReference type="SAM" id="MobiDB-lite"/>
    </source>
</evidence>
<keyword evidence="2" id="KW-0472">Membrane</keyword>
<sequence>MAATQLSFSSLPFSDKSSHQASLLRITRLSSFNCFLFLAFFIFITTLYLILKNVSYSKKLDNSIKIPSLPVNDDGIAAAQQKNEMGWAGGRENPGNSLLPGVMPLNPAKWDTNSGESRIFYDEPGGECASVQEEKKRKKKKRAKNKTPDSNEEVGKEKDGVLCLYPFTKSSSATQRKIKQQYDQLVKSHGSNGLTLDQIGQFINCLIEAKKELQHKSELIKRKFTITKALLFKADRSCFDRLRQQIYKLELEQKRLEEDTFVYNWLQEQLKVSPAYKKMLEIGARMEMEAKSACLVESTDTDISFEELLAQEKKDSFWSVLNLNSKSVGIVITHS</sequence>
<keyword evidence="2" id="KW-0812">Transmembrane</keyword>
<feature type="region of interest" description="Disordered" evidence="1">
    <location>
        <begin position="131"/>
        <end position="155"/>
    </location>
</feature>
<dbReference type="Proteomes" id="UP000250235">
    <property type="component" value="Unassembled WGS sequence"/>
</dbReference>
<dbReference type="PANTHER" id="PTHR35991:SF1">
    <property type="entry name" value="CA-RESPONSIVE PROTEIN"/>
    <property type="match status" value="1"/>
</dbReference>